<dbReference type="SMART" id="SM00595">
    <property type="entry name" value="MADF"/>
    <property type="match status" value="1"/>
</dbReference>
<dbReference type="PANTHER" id="PTHR12243:SF67">
    <property type="entry name" value="COREPRESSOR OF PANGOLIN, ISOFORM A-RELATED"/>
    <property type="match status" value="1"/>
</dbReference>
<dbReference type="Proteomes" id="UP001153737">
    <property type="component" value="Chromosome 3"/>
</dbReference>
<evidence type="ECO:0000313" key="3">
    <source>
        <dbReference type="Proteomes" id="UP001153737"/>
    </source>
</evidence>
<accession>A0A9N9SHA1</accession>
<name>A0A9N9SHA1_PHACE</name>
<dbReference type="PANTHER" id="PTHR12243">
    <property type="entry name" value="MADF DOMAIN TRANSCRIPTION FACTOR"/>
    <property type="match status" value="1"/>
</dbReference>
<organism evidence="2 3">
    <name type="scientific">Phaedon cochleariae</name>
    <name type="common">Mustard beetle</name>
    <dbReference type="NCBI Taxonomy" id="80249"/>
    <lineage>
        <taxon>Eukaryota</taxon>
        <taxon>Metazoa</taxon>
        <taxon>Ecdysozoa</taxon>
        <taxon>Arthropoda</taxon>
        <taxon>Hexapoda</taxon>
        <taxon>Insecta</taxon>
        <taxon>Pterygota</taxon>
        <taxon>Neoptera</taxon>
        <taxon>Endopterygota</taxon>
        <taxon>Coleoptera</taxon>
        <taxon>Polyphaga</taxon>
        <taxon>Cucujiformia</taxon>
        <taxon>Chrysomeloidea</taxon>
        <taxon>Chrysomelidae</taxon>
        <taxon>Chrysomelinae</taxon>
        <taxon>Chrysomelini</taxon>
        <taxon>Phaedon</taxon>
    </lineage>
</organism>
<gene>
    <name evidence="2" type="ORF">PHAECO_LOCUS7707</name>
</gene>
<feature type="domain" description="MADF" evidence="1">
    <location>
        <begin position="6"/>
        <end position="101"/>
    </location>
</feature>
<reference evidence="2" key="2">
    <citation type="submission" date="2022-10" db="EMBL/GenBank/DDBJ databases">
        <authorList>
            <consortium name="ENA_rothamsted_submissions"/>
            <consortium name="culmorum"/>
            <person name="King R."/>
        </authorList>
    </citation>
    <scope>NUCLEOTIDE SEQUENCE</scope>
</reference>
<sequence>MDYDTRLIKEIEKHAELYDQAHRDFKNKDAKKKVWAAITYNLRRQVDAHAVKTVKMRWKSLRDSYVKETRHKMAISSGQDLRPRKNWRYSSAMSFLAPHLAISFPVSPVKDISDESEDVHDDGTLPQYFLNIHPSHENHDDGHFLGALLDLSKNQIKTDLDHSKGHLDLSRNHQDVSKHQNIVEPTENEIDSFFRGLSDTVKKLNPVNQIRIQRDIVNMVLDVKLRELQEK</sequence>
<protein>
    <recommendedName>
        <fullName evidence="1">MADF domain-containing protein</fullName>
    </recommendedName>
</protein>
<proteinExistence type="predicted"/>
<keyword evidence="3" id="KW-1185">Reference proteome</keyword>
<reference evidence="2" key="1">
    <citation type="submission" date="2022-01" db="EMBL/GenBank/DDBJ databases">
        <authorList>
            <person name="King R."/>
        </authorList>
    </citation>
    <scope>NUCLEOTIDE SEQUENCE</scope>
</reference>
<evidence type="ECO:0000259" key="1">
    <source>
        <dbReference type="PROSITE" id="PS51029"/>
    </source>
</evidence>
<dbReference type="GO" id="GO:0005667">
    <property type="term" value="C:transcription regulator complex"/>
    <property type="evidence" value="ECO:0007669"/>
    <property type="project" value="TreeGrafter"/>
</dbReference>
<evidence type="ECO:0000313" key="2">
    <source>
        <dbReference type="EMBL" id="CAG9819835.1"/>
    </source>
</evidence>
<dbReference type="AlphaFoldDB" id="A0A9N9SHA1"/>
<dbReference type="GO" id="GO:0006357">
    <property type="term" value="P:regulation of transcription by RNA polymerase II"/>
    <property type="evidence" value="ECO:0007669"/>
    <property type="project" value="TreeGrafter"/>
</dbReference>
<dbReference type="GO" id="GO:0005634">
    <property type="term" value="C:nucleus"/>
    <property type="evidence" value="ECO:0007669"/>
    <property type="project" value="TreeGrafter"/>
</dbReference>
<dbReference type="EMBL" id="OU896709">
    <property type="protein sequence ID" value="CAG9819835.1"/>
    <property type="molecule type" value="Genomic_DNA"/>
</dbReference>
<dbReference type="InterPro" id="IPR039353">
    <property type="entry name" value="TF_Adf1"/>
</dbReference>
<dbReference type="PROSITE" id="PS51029">
    <property type="entry name" value="MADF"/>
    <property type="match status" value="1"/>
</dbReference>
<dbReference type="Pfam" id="PF10545">
    <property type="entry name" value="MADF_DNA_bdg"/>
    <property type="match status" value="1"/>
</dbReference>
<dbReference type="InterPro" id="IPR006578">
    <property type="entry name" value="MADF-dom"/>
</dbReference>
<dbReference type="OrthoDB" id="8195830at2759"/>